<evidence type="ECO:0000313" key="7">
    <source>
        <dbReference type="EMBL" id="LAC21278.1"/>
    </source>
</evidence>
<comment type="similarity">
    <text evidence="1">Belongs to the filamin family.</text>
</comment>
<keyword evidence="2" id="KW-0677">Repeat</keyword>
<reference evidence="7" key="1">
    <citation type="submission" date="2017-11" db="EMBL/GenBank/DDBJ databases">
        <title>The sensing device of the deep-sea amphipod.</title>
        <authorList>
            <person name="Kobayashi H."/>
            <person name="Nagahama T."/>
            <person name="Arai W."/>
            <person name="Sasagawa Y."/>
            <person name="Umeda M."/>
            <person name="Hayashi T."/>
            <person name="Nikaido I."/>
            <person name="Watanabe H."/>
            <person name="Oguri K."/>
            <person name="Kitazato H."/>
            <person name="Fujioka K."/>
            <person name="Kido Y."/>
            <person name="Takami H."/>
        </authorList>
    </citation>
    <scope>NUCLEOTIDE SEQUENCE</scope>
    <source>
        <tissue evidence="7">Whole body</tissue>
    </source>
</reference>
<dbReference type="InterPro" id="IPR017868">
    <property type="entry name" value="Filamin/ABP280_repeat-like"/>
</dbReference>
<dbReference type="GO" id="GO:0030036">
    <property type="term" value="P:actin cytoskeleton organization"/>
    <property type="evidence" value="ECO:0007669"/>
    <property type="project" value="InterPro"/>
</dbReference>
<dbReference type="Gene3D" id="2.60.40.10">
    <property type="entry name" value="Immunoglobulins"/>
    <property type="match status" value="5"/>
</dbReference>
<evidence type="ECO:0000256" key="4">
    <source>
        <dbReference type="PROSITE-ProRule" id="PRU00087"/>
    </source>
</evidence>
<dbReference type="Pfam" id="PF00307">
    <property type="entry name" value="CH"/>
    <property type="match status" value="2"/>
</dbReference>
<dbReference type="PROSITE" id="PS00019">
    <property type="entry name" value="ACTININ_1"/>
    <property type="match status" value="1"/>
</dbReference>
<dbReference type="PROSITE" id="PS50021">
    <property type="entry name" value="CH"/>
    <property type="match status" value="2"/>
</dbReference>
<dbReference type="Gene3D" id="1.10.418.10">
    <property type="entry name" value="Calponin-like domain"/>
    <property type="match status" value="2"/>
</dbReference>
<dbReference type="InterPro" id="IPR036872">
    <property type="entry name" value="CH_dom_sf"/>
</dbReference>
<protein>
    <submittedName>
        <fullName evidence="7">Gelation factor</fullName>
    </submittedName>
</protein>
<organism evidence="7">
    <name type="scientific">Hirondellea gigas</name>
    <dbReference type="NCBI Taxonomy" id="1518452"/>
    <lineage>
        <taxon>Eukaryota</taxon>
        <taxon>Metazoa</taxon>
        <taxon>Ecdysozoa</taxon>
        <taxon>Arthropoda</taxon>
        <taxon>Crustacea</taxon>
        <taxon>Multicrustacea</taxon>
        <taxon>Malacostraca</taxon>
        <taxon>Eumalacostraca</taxon>
        <taxon>Peracarida</taxon>
        <taxon>Amphipoda</taxon>
        <taxon>Amphilochidea</taxon>
        <taxon>Lysianassida</taxon>
        <taxon>Lysianassidira</taxon>
        <taxon>Lysianassoidea</taxon>
        <taxon>Lysianassidae</taxon>
        <taxon>Hirondellea</taxon>
    </lineage>
</organism>
<dbReference type="EMBL" id="IACT01001964">
    <property type="protein sequence ID" value="LAC21278.1"/>
    <property type="molecule type" value="mRNA"/>
</dbReference>
<sequence length="763" mass="83497">MASRSWIDVQQNTFTNWANTVLKPRNVQIKDLRIDLQSGIILIHLYEMLTSKLITGFKERATMRISKVVNLTIVLNAFADDGLRLVNIGAEDLCDGNLKIILGLLWSLIQKYQIIGQQRDSDPRTPKHILLSWINDQLGGDNPKKVKNFRQAWKSGDALNNLVDSLKPGSIPKESQQSSTPLEKIENAMDVAEKELEIPRILAAKDMADGVDDLSTMTYIALFKDASEKAQNDEESKLEDESQPTPTAASVSGPGLERGIADCPSHFTLYTGSDKGGLPHDGTLDVRVNGPNGGVPVEVADKNDGTYLVTYVAEEVGEHEINVILAGEPLVEGKKILVKPKRRDSECLNVECNGIAIENGTPINELSNLTIKLTDENGDFVDNCDLSVVLKNSEDNNDNSDSGFPGKLTVTETNAGNYSVDLVCEKAGKYVIDISMNDTSKSQRLVRCFEPSKIVDSVKVECVGTAIENGLHNNEESNFLIKLTDTNGNSVDLDVEVALRSDDDKARKDVGKVKVSPIGNGQYFVDVICDESGKYILDVIVNDQPKEHYPIECVEDPSALKVKCSGPVLEKGIPSSAPAKFDIKLLDNEGNNVKKANVEVVLKDKNSGEKVGDTSVTDNGDGTYSVDVACDKVGKYDVAVLVDNEPKAHFDAECFDVTEAEMCEGVFTFEVHSRDRDGKLKSTGGEDWQVEIKGPKESVVDVETKDHGDGRYSATYTLAAIEGEEGKFKVSAKLNGKHVSSSPFTHRLSPKLSLRQKFAKFLR</sequence>
<dbReference type="PANTHER" id="PTHR38537:SF16">
    <property type="entry name" value="CALPONIN-HOMOLOGY (CH) DOMAIN-CONTAINING PROTEIN"/>
    <property type="match status" value="1"/>
</dbReference>
<keyword evidence="3" id="KW-0009">Actin-binding</keyword>
<evidence type="ECO:0000256" key="3">
    <source>
        <dbReference type="ARBA" id="ARBA00023203"/>
    </source>
</evidence>
<feature type="repeat" description="Filamin" evidence="4">
    <location>
        <begin position="241"/>
        <end position="340"/>
    </location>
</feature>
<dbReference type="InterPro" id="IPR001298">
    <property type="entry name" value="Filamin/ABP280_rpt"/>
</dbReference>
<dbReference type="InterPro" id="IPR014756">
    <property type="entry name" value="Ig_E-set"/>
</dbReference>
<dbReference type="InterPro" id="IPR001589">
    <property type="entry name" value="Actinin_actin-bd_CS"/>
</dbReference>
<dbReference type="PROSITE" id="PS00020">
    <property type="entry name" value="ACTININ_2"/>
    <property type="match status" value="1"/>
</dbReference>
<dbReference type="PROSITE" id="PS50194">
    <property type="entry name" value="FILAMIN_REPEAT"/>
    <property type="match status" value="4"/>
</dbReference>
<dbReference type="Pfam" id="PF00630">
    <property type="entry name" value="Filamin"/>
    <property type="match status" value="4"/>
</dbReference>
<accession>A0A6A7FS79</accession>
<dbReference type="InterPro" id="IPR044801">
    <property type="entry name" value="Filamin"/>
</dbReference>
<feature type="repeat" description="Filamin" evidence="4">
    <location>
        <begin position="452"/>
        <end position="555"/>
    </location>
</feature>
<dbReference type="SUPFAM" id="SSF81296">
    <property type="entry name" value="E set domains"/>
    <property type="match status" value="4"/>
</dbReference>
<dbReference type="SMART" id="SM00557">
    <property type="entry name" value="IG_FLMN"/>
    <property type="match status" value="4"/>
</dbReference>
<dbReference type="AlphaFoldDB" id="A0A6A7FS79"/>
<evidence type="ECO:0000256" key="2">
    <source>
        <dbReference type="ARBA" id="ARBA00022737"/>
    </source>
</evidence>
<evidence type="ECO:0000256" key="5">
    <source>
        <dbReference type="SAM" id="MobiDB-lite"/>
    </source>
</evidence>
<name>A0A6A7FS79_9CRUS</name>
<dbReference type="SUPFAM" id="SSF47576">
    <property type="entry name" value="Calponin-homology domain, CH-domain"/>
    <property type="match status" value="1"/>
</dbReference>
<feature type="domain" description="Calponin-homology (CH)" evidence="6">
    <location>
        <begin position="124"/>
        <end position="228"/>
    </location>
</feature>
<dbReference type="InterPro" id="IPR001715">
    <property type="entry name" value="CH_dom"/>
</dbReference>
<feature type="domain" description="Calponin-homology (CH)" evidence="6">
    <location>
        <begin position="8"/>
        <end position="113"/>
    </location>
</feature>
<proteinExistence type="evidence at transcript level"/>
<dbReference type="InterPro" id="IPR013783">
    <property type="entry name" value="Ig-like_fold"/>
</dbReference>
<feature type="repeat" description="Filamin" evidence="4">
    <location>
        <begin position="669"/>
        <end position="748"/>
    </location>
</feature>
<dbReference type="GO" id="GO:0051015">
    <property type="term" value="F:actin filament binding"/>
    <property type="evidence" value="ECO:0007669"/>
    <property type="project" value="InterPro"/>
</dbReference>
<feature type="region of interest" description="Disordered" evidence="5">
    <location>
        <begin position="230"/>
        <end position="257"/>
    </location>
</feature>
<feature type="repeat" description="Filamin" evidence="4">
    <location>
        <begin position="554"/>
        <end position="659"/>
    </location>
</feature>
<evidence type="ECO:0000256" key="1">
    <source>
        <dbReference type="ARBA" id="ARBA00009238"/>
    </source>
</evidence>
<dbReference type="SMART" id="SM00033">
    <property type="entry name" value="CH"/>
    <property type="match status" value="2"/>
</dbReference>
<evidence type="ECO:0000259" key="6">
    <source>
        <dbReference type="PROSITE" id="PS50021"/>
    </source>
</evidence>
<dbReference type="PANTHER" id="PTHR38537">
    <property type="entry name" value="JITTERBUG, ISOFORM N"/>
    <property type="match status" value="1"/>
</dbReference>